<organism evidence="1">
    <name type="scientific">Arundo donax</name>
    <name type="common">Giant reed</name>
    <name type="synonym">Donax arundinaceus</name>
    <dbReference type="NCBI Taxonomy" id="35708"/>
    <lineage>
        <taxon>Eukaryota</taxon>
        <taxon>Viridiplantae</taxon>
        <taxon>Streptophyta</taxon>
        <taxon>Embryophyta</taxon>
        <taxon>Tracheophyta</taxon>
        <taxon>Spermatophyta</taxon>
        <taxon>Magnoliopsida</taxon>
        <taxon>Liliopsida</taxon>
        <taxon>Poales</taxon>
        <taxon>Poaceae</taxon>
        <taxon>PACMAD clade</taxon>
        <taxon>Arundinoideae</taxon>
        <taxon>Arundineae</taxon>
        <taxon>Arundo</taxon>
    </lineage>
</organism>
<accession>A0A0A8Z179</accession>
<sequence length="17" mass="2035">MIFFFLSNRQESCVSLN</sequence>
<name>A0A0A8Z179_ARUDO</name>
<dbReference type="EMBL" id="GBRH01266432">
    <property type="protein sequence ID" value="JAD31463.1"/>
    <property type="molecule type" value="Transcribed_RNA"/>
</dbReference>
<dbReference type="AlphaFoldDB" id="A0A0A8Z179"/>
<protein>
    <submittedName>
        <fullName evidence="1">Uncharacterized protein</fullName>
    </submittedName>
</protein>
<reference evidence="1" key="2">
    <citation type="journal article" date="2015" name="Data Brief">
        <title>Shoot transcriptome of the giant reed, Arundo donax.</title>
        <authorList>
            <person name="Barrero R.A."/>
            <person name="Guerrero F.D."/>
            <person name="Moolhuijzen P."/>
            <person name="Goolsby J.A."/>
            <person name="Tidwell J."/>
            <person name="Bellgard S.E."/>
            <person name="Bellgard M.I."/>
        </authorList>
    </citation>
    <scope>NUCLEOTIDE SEQUENCE</scope>
    <source>
        <tissue evidence="1">Shoot tissue taken approximately 20 cm above the soil surface</tissue>
    </source>
</reference>
<reference evidence="1" key="1">
    <citation type="submission" date="2014-09" db="EMBL/GenBank/DDBJ databases">
        <authorList>
            <person name="Magalhaes I.L.F."/>
            <person name="Oliveira U."/>
            <person name="Santos F.R."/>
            <person name="Vidigal T.H.D.A."/>
            <person name="Brescovit A.D."/>
            <person name="Santos A.J."/>
        </authorList>
    </citation>
    <scope>NUCLEOTIDE SEQUENCE</scope>
    <source>
        <tissue evidence="1">Shoot tissue taken approximately 20 cm above the soil surface</tissue>
    </source>
</reference>
<evidence type="ECO:0000313" key="1">
    <source>
        <dbReference type="EMBL" id="JAD31463.1"/>
    </source>
</evidence>
<proteinExistence type="predicted"/>